<name>A0A7S4PTZ0_9DINO</name>
<dbReference type="GO" id="GO:0005886">
    <property type="term" value="C:plasma membrane"/>
    <property type="evidence" value="ECO:0007669"/>
    <property type="project" value="UniProtKB-SubCell"/>
</dbReference>
<dbReference type="EMBL" id="HBNR01001689">
    <property type="protein sequence ID" value="CAE4561570.1"/>
    <property type="molecule type" value="Transcribed_RNA"/>
</dbReference>
<keyword evidence="6 9" id="KW-1133">Transmembrane helix</keyword>
<keyword evidence="4" id="KW-1003">Cell membrane</keyword>
<evidence type="ECO:0000256" key="4">
    <source>
        <dbReference type="ARBA" id="ARBA00022475"/>
    </source>
</evidence>
<comment type="subcellular location">
    <subcellularLocation>
        <location evidence="1">Cell membrane</location>
        <topology evidence="1">Multi-pass membrane protein</topology>
    </subcellularLocation>
</comment>
<comment type="similarity">
    <text evidence="2">Belongs to the autoinducer-2 exporter (AI-2E) (TC 2.A.86) family.</text>
</comment>
<proteinExistence type="inferred from homology"/>
<evidence type="ECO:0008006" key="11">
    <source>
        <dbReference type="Google" id="ProtNLM"/>
    </source>
</evidence>
<evidence type="ECO:0000256" key="2">
    <source>
        <dbReference type="ARBA" id="ARBA00009773"/>
    </source>
</evidence>
<evidence type="ECO:0000256" key="5">
    <source>
        <dbReference type="ARBA" id="ARBA00022692"/>
    </source>
</evidence>
<evidence type="ECO:0000256" key="6">
    <source>
        <dbReference type="ARBA" id="ARBA00022989"/>
    </source>
</evidence>
<organism evidence="10">
    <name type="scientific">Alexandrium monilatum</name>
    <dbReference type="NCBI Taxonomy" id="311494"/>
    <lineage>
        <taxon>Eukaryota</taxon>
        <taxon>Sar</taxon>
        <taxon>Alveolata</taxon>
        <taxon>Dinophyceae</taxon>
        <taxon>Gonyaulacales</taxon>
        <taxon>Pyrocystaceae</taxon>
        <taxon>Alexandrium</taxon>
    </lineage>
</organism>
<feature type="transmembrane region" description="Helical" evidence="9">
    <location>
        <begin position="385"/>
        <end position="405"/>
    </location>
</feature>
<dbReference type="Pfam" id="PF01594">
    <property type="entry name" value="AI-2E_transport"/>
    <property type="match status" value="1"/>
</dbReference>
<keyword evidence="3" id="KW-0813">Transport</keyword>
<feature type="transmembrane region" description="Helical" evidence="9">
    <location>
        <begin position="154"/>
        <end position="180"/>
    </location>
</feature>
<accession>A0A7S4PTZ0</accession>
<evidence type="ECO:0000256" key="7">
    <source>
        <dbReference type="ARBA" id="ARBA00023136"/>
    </source>
</evidence>
<feature type="region of interest" description="Disordered" evidence="8">
    <location>
        <begin position="1"/>
        <end position="20"/>
    </location>
</feature>
<feature type="compositionally biased region" description="Polar residues" evidence="8">
    <location>
        <begin position="1"/>
        <end position="10"/>
    </location>
</feature>
<feature type="transmembrane region" description="Helical" evidence="9">
    <location>
        <begin position="66"/>
        <end position="84"/>
    </location>
</feature>
<feature type="transmembrane region" description="Helical" evidence="9">
    <location>
        <begin position="347"/>
        <end position="365"/>
    </location>
</feature>
<evidence type="ECO:0000256" key="1">
    <source>
        <dbReference type="ARBA" id="ARBA00004651"/>
    </source>
</evidence>
<evidence type="ECO:0000256" key="3">
    <source>
        <dbReference type="ARBA" id="ARBA00022448"/>
    </source>
</evidence>
<feature type="transmembrane region" description="Helical" evidence="9">
    <location>
        <begin position="321"/>
        <end position="340"/>
    </location>
</feature>
<protein>
    <recommendedName>
        <fullName evidence="11">AI-2E family transporter</fullName>
    </recommendedName>
</protein>
<keyword evidence="5 9" id="KW-0812">Transmembrane</keyword>
<feature type="transmembrane region" description="Helical" evidence="9">
    <location>
        <begin position="250"/>
        <end position="267"/>
    </location>
</feature>
<keyword evidence="7 9" id="KW-0472">Membrane</keyword>
<evidence type="ECO:0000256" key="8">
    <source>
        <dbReference type="SAM" id="MobiDB-lite"/>
    </source>
</evidence>
<dbReference type="PANTHER" id="PTHR21716">
    <property type="entry name" value="TRANSMEMBRANE PROTEIN"/>
    <property type="match status" value="1"/>
</dbReference>
<dbReference type="InterPro" id="IPR002549">
    <property type="entry name" value="AI-2E-like"/>
</dbReference>
<evidence type="ECO:0000313" key="10">
    <source>
        <dbReference type="EMBL" id="CAE4561570.1"/>
    </source>
</evidence>
<reference evidence="10" key="1">
    <citation type="submission" date="2021-01" db="EMBL/GenBank/DDBJ databases">
        <authorList>
            <person name="Corre E."/>
            <person name="Pelletier E."/>
            <person name="Niang G."/>
            <person name="Scheremetjew M."/>
            <person name="Finn R."/>
            <person name="Kale V."/>
            <person name="Holt S."/>
            <person name="Cochrane G."/>
            <person name="Meng A."/>
            <person name="Brown T."/>
            <person name="Cohen L."/>
        </authorList>
    </citation>
    <scope>NUCLEOTIDE SEQUENCE</scope>
    <source>
        <strain evidence="10">CCMP3105</strain>
    </source>
</reference>
<feature type="transmembrane region" description="Helical" evidence="9">
    <location>
        <begin position="288"/>
        <end position="315"/>
    </location>
</feature>
<gene>
    <name evidence="10" type="ORF">AMON00008_LOCUS1189</name>
</gene>
<dbReference type="AlphaFoldDB" id="A0A7S4PTZ0"/>
<dbReference type="PANTHER" id="PTHR21716:SF53">
    <property type="entry name" value="PERMEASE PERM-RELATED"/>
    <property type="match status" value="1"/>
</dbReference>
<sequence>MEPMQSSRSDSAPGAAVPPELAEVGAESRTTVIENVQSGWQGLACILLSVVGLACLHGLLYHLHAILVPFVLSGFLVLALQPWVEALDGLLAGRRGPQRWCCCGPRRRRAKGPCTPHSSTPLLQRRASNDPQEPAFWGFHADFLEELAEGFCRFLAVSVMLWGLLVTALLVILLLCHGAVHMKDNWASYKAGLERLERWQDGIIDTASREFHMTKQVEDRLKGGYYNVLAQAQDGVWTLLNSIVSGVSEGLSSTLILMLYLLFWLLTPLPTGGKAGELVRSYIYKKTLVSFFYGLCVAILFVALGVDLAAFFGIISFFLNYVPEVGAFISMIVPIPVILLDGRLERPFLALGEALIGQLLLKFIFSNVLEVKLIERDREMSIHPVWVILGLSYFGFVWGPIGMLISVPMLSMLKTAALSASTGQDNGSMLGNLPGLAQVLLACFEGRKVRYKDVIWTSTPESPLRSPG</sequence>
<feature type="transmembrane region" description="Helical" evidence="9">
    <location>
        <begin position="39"/>
        <end position="60"/>
    </location>
</feature>
<evidence type="ECO:0000256" key="9">
    <source>
        <dbReference type="SAM" id="Phobius"/>
    </source>
</evidence>